<keyword evidence="3" id="KW-1185">Reference proteome</keyword>
<sequence length="106" mass="12308">MGRTLQHMSTPNTRLARTVPGHVPMGTTPFRDFTNVKRLSQKRTYVLFGRYYLVVFVLQPFWQKLAQLRNSWQSSEFPSPCGAQSSESRRVSPLIQCRRACLHMHV</sequence>
<gene>
    <name evidence="2" type="ORF">KIL84_022802</name>
</gene>
<evidence type="ECO:0000313" key="2">
    <source>
        <dbReference type="EMBL" id="KAH1165243.1"/>
    </source>
</evidence>
<reference evidence="2" key="1">
    <citation type="submission" date="2021-09" db="EMBL/GenBank/DDBJ databases">
        <title>The genome of Mauremys mutica provides insights into the evolution of semi-aquatic lifestyle.</title>
        <authorList>
            <person name="Gong S."/>
            <person name="Gao Y."/>
        </authorList>
    </citation>
    <scope>NUCLEOTIDE SEQUENCE</scope>
    <source>
        <strain evidence="2">MM-2020</strain>
        <tissue evidence="2">Muscle</tissue>
    </source>
</reference>
<keyword evidence="1" id="KW-0472">Membrane</keyword>
<keyword evidence="1" id="KW-1133">Transmembrane helix</keyword>
<dbReference type="EMBL" id="JAHDVG010000488">
    <property type="protein sequence ID" value="KAH1165243.1"/>
    <property type="molecule type" value="Genomic_DNA"/>
</dbReference>
<feature type="transmembrane region" description="Helical" evidence="1">
    <location>
        <begin position="45"/>
        <end position="62"/>
    </location>
</feature>
<dbReference type="AlphaFoldDB" id="A0A9D3WRG5"/>
<organism evidence="2 3">
    <name type="scientific">Mauremys mutica</name>
    <name type="common">yellowpond turtle</name>
    <dbReference type="NCBI Taxonomy" id="74926"/>
    <lineage>
        <taxon>Eukaryota</taxon>
        <taxon>Metazoa</taxon>
        <taxon>Chordata</taxon>
        <taxon>Craniata</taxon>
        <taxon>Vertebrata</taxon>
        <taxon>Euteleostomi</taxon>
        <taxon>Archelosauria</taxon>
        <taxon>Testudinata</taxon>
        <taxon>Testudines</taxon>
        <taxon>Cryptodira</taxon>
        <taxon>Durocryptodira</taxon>
        <taxon>Testudinoidea</taxon>
        <taxon>Geoemydidae</taxon>
        <taxon>Geoemydinae</taxon>
        <taxon>Mauremys</taxon>
    </lineage>
</organism>
<comment type="caution">
    <text evidence="2">The sequence shown here is derived from an EMBL/GenBank/DDBJ whole genome shotgun (WGS) entry which is preliminary data.</text>
</comment>
<name>A0A9D3WRG5_9SAUR</name>
<accession>A0A9D3WRG5</accession>
<evidence type="ECO:0000256" key="1">
    <source>
        <dbReference type="SAM" id="Phobius"/>
    </source>
</evidence>
<proteinExistence type="predicted"/>
<evidence type="ECO:0000313" key="3">
    <source>
        <dbReference type="Proteomes" id="UP000827986"/>
    </source>
</evidence>
<dbReference type="Proteomes" id="UP000827986">
    <property type="component" value="Unassembled WGS sequence"/>
</dbReference>
<keyword evidence="1" id="KW-0812">Transmembrane</keyword>
<protein>
    <submittedName>
        <fullName evidence="2">Uncharacterized protein</fullName>
    </submittedName>
</protein>